<reference evidence="2" key="1">
    <citation type="submission" date="2015-01" db="EMBL/GenBank/DDBJ databases">
        <authorList>
            <person name="Manzoor Shahid"/>
            <person name="Zubair Saima"/>
        </authorList>
    </citation>
    <scope>NUCLEOTIDE SEQUENCE [LARGE SCALE GENOMIC DNA]</scope>
    <source>
        <strain evidence="2">Sp3</strain>
    </source>
</reference>
<protein>
    <submittedName>
        <fullName evidence="1">Uncharacterized protein</fullName>
    </submittedName>
</protein>
<proteinExistence type="predicted"/>
<name>A0A0B7MM40_9FIRM</name>
<dbReference type="EMBL" id="CDRZ01000231">
    <property type="protein sequence ID" value="CEO89051.1"/>
    <property type="molecule type" value="Genomic_DNA"/>
</dbReference>
<dbReference type="OrthoDB" id="1798799at2"/>
<dbReference type="AlphaFoldDB" id="A0A0B7MM40"/>
<keyword evidence="2" id="KW-1185">Reference proteome</keyword>
<evidence type="ECO:0000313" key="2">
    <source>
        <dbReference type="Proteomes" id="UP000046155"/>
    </source>
</evidence>
<gene>
    <name evidence="1" type="ORF">SSCH_350034</name>
</gene>
<dbReference type="Proteomes" id="UP000046155">
    <property type="component" value="Unassembled WGS sequence"/>
</dbReference>
<sequence length="73" mass="8505">MMVVGCKKCGLYDAQQQECYWFRKRLTSDEVAMSNNCSYFIEIIYEDGEPLTPYQHTLLKMDDLASKKMQGPI</sequence>
<organism evidence="1 2">
    <name type="scientific">Syntrophaceticus schinkii</name>
    <dbReference type="NCBI Taxonomy" id="499207"/>
    <lineage>
        <taxon>Bacteria</taxon>
        <taxon>Bacillati</taxon>
        <taxon>Bacillota</taxon>
        <taxon>Clostridia</taxon>
        <taxon>Thermoanaerobacterales</taxon>
        <taxon>Thermoanaerobacterales Family III. Incertae Sedis</taxon>
        <taxon>Syntrophaceticus</taxon>
    </lineage>
</organism>
<evidence type="ECO:0000313" key="1">
    <source>
        <dbReference type="EMBL" id="CEO89051.1"/>
    </source>
</evidence>
<accession>A0A0B7MM40</accession>
<dbReference type="RefSeq" id="WP_156972199.1">
    <property type="nucleotide sequence ID" value="NZ_CDRZ01000231.1"/>
</dbReference>